<keyword evidence="1" id="KW-1133">Transmembrane helix</keyword>
<comment type="caution">
    <text evidence="2">The sequence shown here is derived from an EMBL/GenBank/DDBJ whole genome shotgun (WGS) entry which is preliminary data.</text>
</comment>
<reference evidence="2 3" key="1">
    <citation type="submission" date="2020-04" db="EMBL/GenBank/DDBJ databases">
        <authorList>
            <consortium name="Desulfovibrio sp. FSS-1 genome sequencing consortium"/>
            <person name="Shimoshige H."/>
            <person name="Kobayashi H."/>
            <person name="Maekawa T."/>
        </authorList>
    </citation>
    <scope>NUCLEOTIDE SEQUENCE [LARGE SCALE GENOMIC DNA]</scope>
    <source>
        <strain evidence="2 3">SIID29052-01</strain>
    </source>
</reference>
<organism evidence="2 3">
    <name type="scientific">Fundidesulfovibrio magnetotacticus</name>
    <dbReference type="NCBI Taxonomy" id="2730080"/>
    <lineage>
        <taxon>Bacteria</taxon>
        <taxon>Pseudomonadati</taxon>
        <taxon>Thermodesulfobacteriota</taxon>
        <taxon>Desulfovibrionia</taxon>
        <taxon>Desulfovibrionales</taxon>
        <taxon>Desulfovibrionaceae</taxon>
        <taxon>Fundidesulfovibrio</taxon>
    </lineage>
</organism>
<keyword evidence="1" id="KW-0472">Membrane</keyword>
<keyword evidence="1" id="KW-0812">Transmembrane</keyword>
<dbReference type="Proteomes" id="UP000494245">
    <property type="component" value="Unassembled WGS sequence"/>
</dbReference>
<name>A0A6V8LWB9_9BACT</name>
<accession>A0A6V8LWB9</accession>
<dbReference type="AlphaFoldDB" id="A0A6V8LWB9"/>
<keyword evidence="3" id="KW-1185">Reference proteome</keyword>
<reference evidence="2 3" key="2">
    <citation type="submission" date="2020-05" db="EMBL/GenBank/DDBJ databases">
        <title>Draft genome sequence of Desulfovibrio sp. strainFSS-1.</title>
        <authorList>
            <person name="Shimoshige H."/>
            <person name="Kobayashi H."/>
            <person name="Maekawa T."/>
        </authorList>
    </citation>
    <scope>NUCLEOTIDE SEQUENCE [LARGE SCALE GENOMIC DNA]</scope>
    <source>
        <strain evidence="2 3">SIID29052-01</strain>
    </source>
</reference>
<feature type="transmembrane region" description="Helical" evidence="1">
    <location>
        <begin position="6"/>
        <end position="27"/>
    </location>
</feature>
<dbReference type="InterPro" id="IPR036280">
    <property type="entry name" value="Multihaem_cyt_sf"/>
</dbReference>
<evidence type="ECO:0000256" key="1">
    <source>
        <dbReference type="SAM" id="Phobius"/>
    </source>
</evidence>
<evidence type="ECO:0000313" key="2">
    <source>
        <dbReference type="EMBL" id="GFK94106.1"/>
    </source>
</evidence>
<dbReference type="NCBIfam" id="NF038038">
    <property type="entry name" value="cytoc_DsrJ"/>
    <property type="match status" value="1"/>
</dbReference>
<dbReference type="EMBL" id="BLTE01000008">
    <property type="protein sequence ID" value="GFK94106.1"/>
    <property type="molecule type" value="Genomic_DNA"/>
</dbReference>
<gene>
    <name evidence="2" type="ORF">NNJEOMEG_01945</name>
</gene>
<evidence type="ECO:0008006" key="4">
    <source>
        <dbReference type="Google" id="ProtNLM"/>
    </source>
</evidence>
<evidence type="ECO:0000313" key="3">
    <source>
        <dbReference type="Proteomes" id="UP000494245"/>
    </source>
</evidence>
<dbReference type="InterPro" id="IPR047668">
    <property type="entry name" value="DsrJ"/>
</dbReference>
<dbReference type="RefSeq" id="WP_173083868.1">
    <property type="nucleotide sequence ID" value="NZ_BLTE01000008.1"/>
</dbReference>
<sequence length="129" mass="14695">MYNAKYIIPGLVIFLILALSPFLLGAGKDPIKVETEKPKNSKECVLKTEKMRDVHMVLLNEWRDDVIRNGKRVYTNESGKQFNMSLTNTCMGCHENKDKFCDKCHVEVGVNPYCWTCHNTSPVKKEGGN</sequence>
<protein>
    <recommendedName>
        <fullName evidence="4">Menaquinol oxidoreductase</fullName>
    </recommendedName>
</protein>
<proteinExistence type="predicted"/>
<dbReference type="SUPFAM" id="SSF48695">
    <property type="entry name" value="Multiheme cytochromes"/>
    <property type="match status" value="1"/>
</dbReference>